<sequence length="253" mass="28891">MSKQYWITSIERVDKIIKLITNDPKKYRLIDISNELNVNKSSIYSILMTLESLNWIVKEKDGTYSLGIILGMLGSQYFSQFNIVDIFNEEVPIIIDEINETVQMSTLNLRDIVYIAKVENNSPIKLATSPGSTLPAHSTAMGKVHLSQYSFNEIEDLYKNIELIKQTPFTVDSIEKLWEQIETIKENGFVWEKQESIEGFVCIAAPIKNDKNEILAAISITMLNDNFKKKKEKAEDLILKVSNNISKSLGYNL</sequence>
<dbReference type="PANTHER" id="PTHR30136:SF7">
    <property type="entry name" value="HTH-TYPE TRANSCRIPTIONAL REGULATOR KDGR-RELATED"/>
    <property type="match status" value="1"/>
</dbReference>
<evidence type="ECO:0000256" key="2">
    <source>
        <dbReference type="ARBA" id="ARBA00023125"/>
    </source>
</evidence>
<dbReference type="SMART" id="SM00346">
    <property type="entry name" value="HTH_ICLR"/>
    <property type="match status" value="1"/>
</dbReference>
<keyword evidence="3" id="KW-0804">Transcription</keyword>
<evidence type="ECO:0000313" key="6">
    <source>
        <dbReference type="EMBL" id="CCF55075.1"/>
    </source>
</evidence>
<dbReference type="AlphaFoldDB" id="I7J7S6"/>
<dbReference type="PANTHER" id="PTHR30136">
    <property type="entry name" value="HELIX-TURN-HELIX TRANSCRIPTIONAL REGULATOR, ICLR FAMILY"/>
    <property type="match status" value="1"/>
</dbReference>
<dbReference type="PROSITE" id="PS51077">
    <property type="entry name" value="HTH_ICLR"/>
    <property type="match status" value="1"/>
</dbReference>
<dbReference type="GO" id="GO:0003677">
    <property type="term" value="F:DNA binding"/>
    <property type="evidence" value="ECO:0007669"/>
    <property type="project" value="UniProtKB-KW"/>
</dbReference>
<feature type="domain" description="HTH iclR-type" evidence="4">
    <location>
        <begin position="7"/>
        <end position="68"/>
    </location>
</feature>
<dbReference type="InterPro" id="IPR014757">
    <property type="entry name" value="Tscrpt_reg_IclR_C"/>
</dbReference>
<dbReference type="Gene3D" id="3.30.450.40">
    <property type="match status" value="1"/>
</dbReference>
<proteinExistence type="predicted"/>
<evidence type="ECO:0000256" key="1">
    <source>
        <dbReference type="ARBA" id="ARBA00023015"/>
    </source>
</evidence>
<dbReference type="GO" id="GO:0003700">
    <property type="term" value="F:DNA-binding transcription factor activity"/>
    <property type="evidence" value="ECO:0007669"/>
    <property type="project" value="TreeGrafter"/>
</dbReference>
<dbReference type="InterPro" id="IPR005471">
    <property type="entry name" value="Tscrpt_reg_IclR_N"/>
</dbReference>
<feature type="domain" description="IclR-ED" evidence="5">
    <location>
        <begin position="69"/>
        <end position="251"/>
    </location>
</feature>
<dbReference type="Pfam" id="PF09339">
    <property type="entry name" value="HTH_IclR"/>
    <property type="match status" value="1"/>
</dbReference>
<organism evidence="6">
    <name type="scientific">Mammaliicoccus lentus</name>
    <name type="common">Staphylococcus lentus</name>
    <dbReference type="NCBI Taxonomy" id="42858"/>
    <lineage>
        <taxon>Bacteria</taxon>
        <taxon>Bacillati</taxon>
        <taxon>Bacillota</taxon>
        <taxon>Bacilli</taxon>
        <taxon>Bacillales</taxon>
        <taxon>Staphylococcaceae</taxon>
        <taxon>Mammaliicoccus</taxon>
    </lineage>
</organism>
<dbReference type="InterPro" id="IPR050707">
    <property type="entry name" value="HTH_MetabolicPath_Reg"/>
</dbReference>
<keyword evidence="1" id="KW-0805">Transcription regulation</keyword>
<dbReference type="EMBL" id="HE650138">
    <property type="protein sequence ID" value="CCF55075.1"/>
    <property type="molecule type" value="Genomic_DNA"/>
</dbReference>
<dbReference type="SUPFAM" id="SSF55781">
    <property type="entry name" value="GAF domain-like"/>
    <property type="match status" value="1"/>
</dbReference>
<dbReference type="SUPFAM" id="SSF46785">
    <property type="entry name" value="Winged helix' DNA-binding domain"/>
    <property type="match status" value="1"/>
</dbReference>
<evidence type="ECO:0000256" key="3">
    <source>
        <dbReference type="ARBA" id="ARBA00023163"/>
    </source>
</evidence>
<dbReference type="InterPro" id="IPR036388">
    <property type="entry name" value="WH-like_DNA-bd_sf"/>
</dbReference>
<evidence type="ECO:0000259" key="4">
    <source>
        <dbReference type="PROSITE" id="PS51077"/>
    </source>
</evidence>
<protein>
    <submittedName>
        <fullName evidence="6">Putative IclR family transcriptional regulator</fullName>
    </submittedName>
</protein>
<evidence type="ECO:0000259" key="5">
    <source>
        <dbReference type="PROSITE" id="PS51078"/>
    </source>
</evidence>
<dbReference type="GO" id="GO:0045892">
    <property type="term" value="P:negative regulation of DNA-templated transcription"/>
    <property type="evidence" value="ECO:0007669"/>
    <property type="project" value="TreeGrafter"/>
</dbReference>
<keyword evidence="2" id="KW-0238">DNA-binding</keyword>
<dbReference type="InterPro" id="IPR036390">
    <property type="entry name" value="WH_DNA-bd_sf"/>
</dbReference>
<accession>I7J7S6</accession>
<dbReference type="PROSITE" id="PS51078">
    <property type="entry name" value="ICLR_ED"/>
    <property type="match status" value="1"/>
</dbReference>
<dbReference type="Gene3D" id="1.10.10.10">
    <property type="entry name" value="Winged helix-like DNA-binding domain superfamily/Winged helix DNA-binding domain"/>
    <property type="match status" value="1"/>
</dbReference>
<name>I7J7S6_MAMLE</name>
<dbReference type="Pfam" id="PF01614">
    <property type="entry name" value="IclR_C"/>
    <property type="match status" value="1"/>
</dbReference>
<reference evidence="6" key="1">
    <citation type="journal article" date="2012" name="Antimicrob. Agents Chemother.">
        <title>New MLSB Resistance Gene erm(43) in Staphylococcus lentus.</title>
        <authorList>
            <person name="Schwendener S."/>
            <person name="Perreten V."/>
        </authorList>
    </citation>
    <scope>NUCLEOTIDE SEQUENCE</scope>
    <source>
        <strain evidence="6">SD952</strain>
    </source>
</reference>
<dbReference type="InterPro" id="IPR029016">
    <property type="entry name" value="GAF-like_dom_sf"/>
</dbReference>